<gene>
    <name evidence="6" type="ORF">AsFPU1_1733</name>
</gene>
<protein>
    <submittedName>
        <fullName evidence="6">Homoserine dehydrogenase</fullName>
    </submittedName>
</protein>
<dbReference type="GO" id="GO:0005886">
    <property type="term" value="C:plasma membrane"/>
    <property type="evidence" value="ECO:0007669"/>
    <property type="project" value="InterPro"/>
</dbReference>
<reference evidence="7" key="1">
    <citation type="submission" date="2017-05" db="EMBL/GenBank/DDBJ databases">
        <title>Physiological properties and genetic analysis related to exopolysaccharide production of fresh-water unicellular cyanobacterium Aphanothece sacrum, Suizenji Nori, that has been cultured as a food source in Japan.</title>
        <authorList>
            <person name="Kanesaki Y."/>
            <person name="Yoshikawa S."/>
            <person name="Ohki K."/>
        </authorList>
    </citation>
    <scope>NUCLEOTIDE SEQUENCE [LARGE SCALE GENOMIC DNA]</scope>
    <source>
        <strain evidence="7">FPU1</strain>
    </source>
</reference>
<keyword evidence="7" id="KW-1185">Reference proteome</keyword>
<keyword evidence="2" id="KW-0997">Cell inner membrane</keyword>
<name>A0A401IGB5_APHSA</name>
<accession>A0A401IGB5</accession>
<keyword evidence="5" id="KW-0472">Membrane</keyword>
<dbReference type="OrthoDB" id="460011at2"/>
<proteinExistence type="predicted"/>
<evidence type="ECO:0000256" key="1">
    <source>
        <dbReference type="ARBA" id="ARBA00022475"/>
    </source>
</evidence>
<dbReference type="Gene3D" id="2.60.450.10">
    <property type="entry name" value="Lipopolysaccharide (LPS) transport protein A like domain"/>
    <property type="match status" value="1"/>
</dbReference>
<evidence type="ECO:0000256" key="2">
    <source>
        <dbReference type="ARBA" id="ARBA00022519"/>
    </source>
</evidence>
<dbReference type="Proteomes" id="UP000287247">
    <property type="component" value="Unassembled WGS sequence"/>
</dbReference>
<dbReference type="PANTHER" id="PTHR37481:SF1">
    <property type="entry name" value="LIPOPOLYSACCHARIDE EXPORT SYSTEM PROTEIN LPTC"/>
    <property type="match status" value="1"/>
</dbReference>
<dbReference type="Pfam" id="PF06835">
    <property type="entry name" value="LptC"/>
    <property type="match status" value="2"/>
</dbReference>
<dbReference type="InterPro" id="IPR010664">
    <property type="entry name" value="LipoPS_assembly_LptC-rel"/>
</dbReference>
<dbReference type="EMBL" id="BDQK01000007">
    <property type="protein sequence ID" value="GBF80332.1"/>
    <property type="molecule type" value="Genomic_DNA"/>
</dbReference>
<evidence type="ECO:0000256" key="4">
    <source>
        <dbReference type="ARBA" id="ARBA00022989"/>
    </source>
</evidence>
<evidence type="ECO:0000313" key="6">
    <source>
        <dbReference type="EMBL" id="GBF80332.1"/>
    </source>
</evidence>
<evidence type="ECO:0000256" key="3">
    <source>
        <dbReference type="ARBA" id="ARBA00022692"/>
    </source>
</evidence>
<dbReference type="RefSeq" id="WP_124971827.1">
    <property type="nucleotide sequence ID" value="NZ_BDQK01000007.1"/>
</dbReference>
<dbReference type="PANTHER" id="PTHR37481">
    <property type="entry name" value="LIPOPOLYSACCHARIDE EXPORT SYSTEM PROTEIN LPTC"/>
    <property type="match status" value="1"/>
</dbReference>
<dbReference type="AlphaFoldDB" id="A0A401IGB5"/>
<organism evidence="6 7">
    <name type="scientific">Aphanothece sacrum FPU1</name>
    <dbReference type="NCBI Taxonomy" id="1920663"/>
    <lineage>
        <taxon>Bacteria</taxon>
        <taxon>Bacillati</taxon>
        <taxon>Cyanobacteriota</taxon>
        <taxon>Cyanophyceae</taxon>
        <taxon>Oscillatoriophycideae</taxon>
        <taxon>Chroococcales</taxon>
        <taxon>Aphanothecaceae</taxon>
        <taxon>Aphanothece</taxon>
    </lineage>
</organism>
<keyword evidence="3" id="KW-0812">Transmembrane</keyword>
<sequence>MNPHNFLKANSPWANVVKGGLLFFLCSLVACGGGKKPEANKPEETRQESRLFLNNATLEQSNPKGQLVWKIQVDEAAYTPDRHKAQLTGVKGNLFQDGKIVLQIKSDEGEIYRDGVEIFLRKNIVALDPRNKTVIRSNEVEWRPQDSVLIVRKNLRGSHPDLEASAKEGKYYTRKEQLELTGNIVATAKNPRLQLKTEYLQWDVSQDKLKGDRLFNLVRFQDKTVTDRLVGKKLEVRFKTKEVIIEDNIDFKSIKPPIQVATKQVIWQYKNRQVRSDKPIQLINYVDGVSITANQAQVDFSQQIAYLKGGVQGTNASNQGKLYANDITWNMGTRIVEALGNVIYEQANPKFNLTGEKAVGTLHDNKIMVSGNNQERVVTEIFPD</sequence>
<comment type="caution">
    <text evidence="6">The sequence shown here is derived from an EMBL/GenBank/DDBJ whole genome shotgun (WGS) entry which is preliminary data.</text>
</comment>
<dbReference type="GO" id="GO:0017089">
    <property type="term" value="F:glycolipid transfer activity"/>
    <property type="evidence" value="ECO:0007669"/>
    <property type="project" value="TreeGrafter"/>
</dbReference>
<dbReference type="InterPro" id="IPR052363">
    <property type="entry name" value="LPS_export_LptC"/>
</dbReference>
<evidence type="ECO:0000256" key="5">
    <source>
        <dbReference type="ARBA" id="ARBA00023136"/>
    </source>
</evidence>
<dbReference type="NCBIfam" id="TIGR04409">
    <property type="entry name" value="LptC_YrbK"/>
    <property type="match status" value="1"/>
</dbReference>
<dbReference type="GO" id="GO:0030288">
    <property type="term" value="C:outer membrane-bounded periplasmic space"/>
    <property type="evidence" value="ECO:0007669"/>
    <property type="project" value="TreeGrafter"/>
</dbReference>
<dbReference type="InterPro" id="IPR026265">
    <property type="entry name" value="LptC"/>
</dbReference>
<evidence type="ECO:0000313" key="7">
    <source>
        <dbReference type="Proteomes" id="UP000287247"/>
    </source>
</evidence>
<keyword evidence="1" id="KW-1003">Cell membrane</keyword>
<dbReference type="GO" id="GO:0015221">
    <property type="term" value="F:lipopolysaccharide transmembrane transporter activity"/>
    <property type="evidence" value="ECO:0007669"/>
    <property type="project" value="InterPro"/>
</dbReference>
<keyword evidence="4" id="KW-1133">Transmembrane helix</keyword>